<protein>
    <submittedName>
        <fullName evidence="2">Uncharacterized protein</fullName>
    </submittedName>
</protein>
<evidence type="ECO:0000313" key="3">
    <source>
        <dbReference type="Proteomes" id="UP001419268"/>
    </source>
</evidence>
<name>A0AAP0KS87_9MAGN</name>
<evidence type="ECO:0000313" key="2">
    <source>
        <dbReference type="EMBL" id="KAK9157731.1"/>
    </source>
</evidence>
<feature type="compositionally biased region" description="Basic residues" evidence="1">
    <location>
        <begin position="36"/>
        <end position="50"/>
    </location>
</feature>
<proteinExistence type="predicted"/>
<gene>
    <name evidence="2" type="ORF">Scep_004305</name>
</gene>
<keyword evidence="3" id="KW-1185">Reference proteome</keyword>
<sequence>MATAAPGVQRRGERQLRHIRSGKIGGDRAKQQQGSGRRRQAAAARWRRRPGTGQLRGAEDGGSTTPVSSCAGEAATARERVGSATMARERGDATQRGETA</sequence>
<organism evidence="2 3">
    <name type="scientific">Stephania cephalantha</name>
    <dbReference type="NCBI Taxonomy" id="152367"/>
    <lineage>
        <taxon>Eukaryota</taxon>
        <taxon>Viridiplantae</taxon>
        <taxon>Streptophyta</taxon>
        <taxon>Embryophyta</taxon>
        <taxon>Tracheophyta</taxon>
        <taxon>Spermatophyta</taxon>
        <taxon>Magnoliopsida</taxon>
        <taxon>Ranunculales</taxon>
        <taxon>Menispermaceae</taxon>
        <taxon>Menispermoideae</taxon>
        <taxon>Cissampelideae</taxon>
        <taxon>Stephania</taxon>
    </lineage>
</organism>
<evidence type="ECO:0000256" key="1">
    <source>
        <dbReference type="SAM" id="MobiDB-lite"/>
    </source>
</evidence>
<accession>A0AAP0KS87</accession>
<dbReference type="AlphaFoldDB" id="A0AAP0KS87"/>
<feature type="region of interest" description="Disordered" evidence="1">
    <location>
        <begin position="1"/>
        <end position="100"/>
    </location>
</feature>
<reference evidence="2 3" key="1">
    <citation type="submission" date="2024-01" db="EMBL/GenBank/DDBJ databases">
        <title>Genome assemblies of Stephania.</title>
        <authorList>
            <person name="Yang L."/>
        </authorList>
    </citation>
    <scope>NUCLEOTIDE SEQUENCE [LARGE SCALE GENOMIC DNA]</scope>
    <source>
        <strain evidence="2">JXDWG</strain>
        <tissue evidence="2">Leaf</tissue>
    </source>
</reference>
<feature type="compositionally biased region" description="Basic and acidic residues" evidence="1">
    <location>
        <begin position="76"/>
        <end position="100"/>
    </location>
</feature>
<dbReference type="EMBL" id="JBBNAG010000002">
    <property type="protein sequence ID" value="KAK9157731.1"/>
    <property type="molecule type" value="Genomic_DNA"/>
</dbReference>
<comment type="caution">
    <text evidence="2">The sequence shown here is derived from an EMBL/GenBank/DDBJ whole genome shotgun (WGS) entry which is preliminary data.</text>
</comment>
<dbReference type="Proteomes" id="UP001419268">
    <property type="component" value="Unassembled WGS sequence"/>
</dbReference>